<name>A0A4V3XEY5_9AGAM</name>
<dbReference type="Gene3D" id="3.50.50.60">
    <property type="entry name" value="FAD/NAD(P)-binding domain"/>
    <property type="match status" value="1"/>
</dbReference>
<dbReference type="GO" id="GO:0004497">
    <property type="term" value="F:monooxygenase activity"/>
    <property type="evidence" value="ECO:0007669"/>
    <property type="project" value="UniProtKB-KW"/>
</dbReference>
<keyword evidence="5" id="KW-0503">Monooxygenase</keyword>
<evidence type="ECO:0000313" key="8">
    <source>
        <dbReference type="EMBL" id="THH15393.1"/>
    </source>
</evidence>
<dbReference type="InterPro" id="IPR050493">
    <property type="entry name" value="FAD-dep_Monooxygenase_BioMet"/>
</dbReference>
<evidence type="ECO:0000256" key="6">
    <source>
        <dbReference type="SAM" id="SignalP"/>
    </source>
</evidence>
<dbReference type="OrthoDB" id="1878542at2759"/>
<comment type="caution">
    <text evidence="8">The sequence shown here is derived from an EMBL/GenBank/DDBJ whole genome shotgun (WGS) entry which is preliminary data.</text>
</comment>
<dbReference type="AlphaFoldDB" id="A0A4V3XEY5"/>
<organism evidence="8 9">
    <name type="scientific">Bondarzewia mesenterica</name>
    <dbReference type="NCBI Taxonomy" id="1095465"/>
    <lineage>
        <taxon>Eukaryota</taxon>
        <taxon>Fungi</taxon>
        <taxon>Dikarya</taxon>
        <taxon>Basidiomycota</taxon>
        <taxon>Agaricomycotina</taxon>
        <taxon>Agaricomycetes</taxon>
        <taxon>Russulales</taxon>
        <taxon>Bondarzewiaceae</taxon>
        <taxon>Bondarzewia</taxon>
    </lineage>
</organism>
<evidence type="ECO:0000256" key="4">
    <source>
        <dbReference type="ARBA" id="ARBA00023002"/>
    </source>
</evidence>
<protein>
    <recommendedName>
        <fullName evidence="7">FAD-binding domain-containing protein</fullName>
    </recommendedName>
</protein>
<accession>A0A4V3XEY5</accession>
<sequence>MAPLKLDILIVGAGMAGLASACALASDGHRVRLLEAAPELSNMGGAIRLPPNAVKVLMDWGLHGKLQGQSSIILTTTFCDLRTGEVIKHTEWQSDVFKDSGGEFHMIGHRDLCQMLYAHALFVGVNISFNSKVVAIIPPSESTPTSSLVTPRNVRPNAGPSVRLSTGETLHADLIIGADGSNSILRPIVDRRTSQIYTGTTMYTGIVDAESVENNPRMKDIVELGYRIWMGERCYAMAPRVQNTKEYAFHLAQIEDLPENEHGASSGWRVVPSTNVRRDGLNTQLQFFLDSAPTLTRARCFEHPSVEDWVDPSRGFVLIGQAAHPMLPCAMHQSSDCLESASVLSTLLSHLRKPSQLSSLLYAYEDLRASRAPQLSSFELLNRSWLSLPGALGVARNEDMRAAAVKSYSARPWAENANGDGDNDGDDGGQDLAKHWAEIAWLWGYDAGEDAEDWWIKWGVLRERATLEENPDGNGGTCRLHGYRAERGHGFLSIPVSRV</sequence>
<evidence type="ECO:0000256" key="2">
    <source>
        <dbReference type="ARBA" id="ARBA00022630"/>
    </source>
</evidence>
<dbReference type="EMBL" id="SGPL01000212">
    <property type="protein sequence ID" value="THH15393.1"/>
    <property type="molecule type" value="Genomic_DNA"/>
</dbReference>
<evidence type="ECO:0000259" key="7">
    <source>
        <dbReference type="Pfam" id="PF01494"/>
    </source>
</evidence>
<proteinExistence type="inferred from homology"/>
<evidence type="ECO:0000256" key="1">
    <source>
        <dbReference type="ARBA" id="ARBA00007992"/>
    </source>
</evidence>
<dbReference type="PRINTS" id="PR00420">
    <property type="entry name" value="RNGMNOXGNASE"/>
</dbReference>
<keyword evidence="4" id="KW-0560">Oxidoreductase</keyword>
<keyword evidence="6" id="KW-0732">Signal</keyword>
<evidence type="ECO:0000256" key="3">
    <source>
        <dbReference type="ARBA" id="ARBA00022827"/>
    </source>
</evidence>
<dbReference type="Pfam" id="PF01494">
    <property type="entry name" value="FAD_binding_3"/>
    <property type="match status" value="1"/>
</dbReference>
<dbReference type="GO" id="GO:0071949">
    <property type="term" value="F:FAD binding"/>
    <property type="evidence" value="ECO:0007669"/>
    <property type="project" value="InterPro"/>
</dbReference>
<feature type="chain" id="PRO_5020892964" description="FAD-binding domain-containing protein" evidence="6">
    <location>
        <begin position="22"/>
        <end position="499"/>
    </location>
</feature>
<reference evidence="8 9" key="1">
    <citation type="submission" date="2019-02" db="EMBL/GenBank/DDBJ databases">
        <title>Genome sequencing of the rare red list fungi Bondarzewia mesenterica.</title>
        <authorList>
            <person name="Buettner E."/>
            <person name="Kellner H."/>
        </authorList>
    </citation>
    <scope>NUCLEOTIDE SEQUENCE [LARGE SCALE GENOMIC DNA]</scope>
    <source>
        <strain evidence="8 9">DSM 108281</strain>
    </source>
</reference>
<dbReference type="Proteomes" id="UP000310158">
    <property type="component" value="Unassembled WGS sequence"/>
</dbReference>
<evidence type="ECO:0000313" key="9">
    <source>
        <dbReference type="Proteomes" id="UP000310158"/>
    </source>
</evidence>
<keyword evidence="9" id="KW-1185">Reference proteome</keyword>
<comment type="similarity">
    <text evidence="1">Belongs to the paxM FAD-dependent monooxygenase family.</text>
</comment>
<evidence type="ECO:0000256" key="5">
    <source>
        <dbReference type="ARBA" id="ARBA00023033"/>
    </source>
</evidence>
<dbReference type="InterPro" id="IPR002938">
    <property type="entry name" value="FAD-bd"/>
</dbReference>
<dbReference type="InterPro" id="IPR036188">
    <property type="entry name" value="FAD/NAD-bd_sf"/>
</dbReference>
<dbReference type="PANTHER" id="PTHR13789">
    <property type="entry name" value="MONOOXYGENASE"/>
    <property type="match status" value="1"/>
</dbReference>
<gene>
    <name evidence="8" type="ORF">EW146_g5075</name>
</gene>
<keyword evidence="3" id="KW-0274">FAD</keyword>
<dbReference type="PROSITE" id="PS51257">
    <property type="entry name" value="PROKAR_LIPOPROTEIN"/>
    <property type="match status" value="1"/>
</dbReference>
<feature type="domain" description="FAD-binding" evidence="7">
    <location>
        <begin position="6"/>
        <end position="261"/>
    </location>
</feature>
<dbReference type="SUPFAM" id="SSF51905">
    <property type="entry name" value="FAD/NAD(P)-binding domain"/>
    <property type="match status" value="1"/>
</dbReference>
<keyword evidence="2" id="KW-0285">Flavoprotein</keyword>
<dbReference type="PANTHER" id="PTHR13789:SF309">
    <property type="entry name" value="PUTATIVE (AFU_ORTHOLOGUE AFUA_6G14510)-RELATED"/>
    <property type="match status" value="1"/>
</dbReference>
<feature type="signal peptide" evidence="6">
    <location>
        <begin position="1"/>
        <end position="21"/>
    </location>
</feature>